<evidence type="ECO:0000313" key="2">
    <source>
        <dbReference type="Proteomes" id="UP000272729"/>
    </source>
</evidence>
<name>A0A495XCK7_9PSEU</name>
<dbReference type="AlphaFoldDB" id="A0A495XCK7"/>
<evidence type="ECO:0000313" key="1">
    <source>
        <dbReference type="EMBL" id="RKT71717.1"/>
    </source>
</evidence>
<dbReference type="EMBL" id="RBXR01000001">
    <property type="protein sequence ID" value="RKT71717.1"/>
    <property type="molecule type" value="Genomic_DNA"/>
</dbReference>
<keyword evidence="2" id="KW-1185">Reference proteome</keyword>
<dbReference type="RefSeq" id="WP_121224221.1">
    <property type="nucleotide sequence ID" value="NZ_JBIUBA010000001.1"/>
</dbReference>
<dbReference type="Proteomes" id="UP000272729">
    <property type="component" value="Unassembled WGS sequence"/>
</dbReference>
<gene>
    <name evidence="1" type="ORF">DFJ66_5012</name>
</gene>
<reference evidence="1 2" key="1">
    <citation type="submission" date="2018-10" db="EMBL/GenBank/DDBJ databases">
        <title>Sequencing the genomes of 1000 actinobacteria strains.</title>
        <authorList>
            <person name="Klenk H.-P."/>
        </authorList>
    </citation>
    <scope>NUCLEOTIDE SEQUENCE [LARGE SCALE GENOMIC DNA]</scope>
    <source>
        <strain evidence="1 2">DSM 43911</strain>
    </source>
</reference>
<comment type="caution">
    <text evidence="1">The sequence shown here is derived from an EMBL/GenBank/DDBJ whole genome shotgun (WGS) entry which is preliminary data.</text>
</comment>
<organism evidence="1 2">
    <name type="scientific">Saccharothrix variisporea</name>
    <dbReference type="NCBI Taxonomy" id="543527"/>
    <lineage>
        <taxon>Bacteria</taxon>
        <taxon>Bacillati</taxon>
        <taxon>Actinomycetota</taxon>
        <taxon>Actinomycetes</taxon>
        <taxon>Pseudonocardiales</taxon>
        <taxon>Pseudonocardiaceae</taxon>
        <taxon>Saccharothrix</taxon>
    </lineage>
</organism>
<sequence>MNLFGTDTLVIEQPWGAGRHLFGTRYKTTALTEHGVPLATATDRGFLGPLRKLLRATGLSGRTTYDLAVTSPQGQVLLLVHKGAGKPPTRVSRPDGTVVGSVRREGRGAYALLDPHGQRLCSWTDVATFSAGAIAKGAGGRVRRDVLRLRPGTPEPVRSLAVAAALAFDVVRGIGTNHTSGGGFDFPTSA</sequence>
<dbReference type="OrthoDB" id="3555545at2"/>
<evidence type="ECO:0008006" key="3">
    <source>
        <dbReference type="Google" id="ProtNLM"/>
    </source>
</evidence>
<accession>A0A495XCK7</accession>
<proteinExistence type="predicted"/>
<protein>
    <recommendedName>
        <fullName evidence="3">Scramblase</fullName>
    </recommendedName>
</protein>